<dbReference type="Gene3D" id="2.80.10.50">
    <property type="match status" value="1"/>
</dbReference>
<dbReference type="InterPro" id="IPR049304">
    <property type="entry name" value="Gly_rich_dom"/>
</dbReference>
<gene>
    <name evidence="3" type="ORF">pneo_cds_612</name>
</gene>
<evidence type="ECO:0000256" key="1">
    <source>
        <dbReference type="SAM" id="MobiDB-lite"/>
    </source>
</evidence>
<evidence type="ECO:0000259" key="2">
    <source>
        <dbReference type="Pfam" id="PF21722"/>
    </source>
</evidence>
<organism evidence="3">
    <name type="scientific">Pandoravirus neocaledonia</name>
    <dbReference type="NCBI Taxonomy" id="2107708"/>
    <lineage>
        <taxon>Viruses</taxon>
        <taxon>Pandoravirus</taxon>
    </lineage>
</organism>
<feature type="compositionally biased region" description="Low complexity" evidence="1">
    <location>
        <begin position="313"/>
        <end position="353"/>
    </location>
</feature>
<proteinExistence type="predicted"/>
<feature type="region of interest" description="Disordered" evidence="1">
    <location>
        <begin position="155"/>
        <end position="186"/>
    </location>
</feature>
<reference evidence="3" key="1">
    <citation type="journal article" date="2018" name="Nat. Commun.">
        <title>Diversity and evolution of the emerging Pandoraviridae family.</title>
        <authorList>
            <person name="Legendre M."/>
            <person name="Fabre E."/>
            <person name="Poirot O."/>
            <person name="Jeudy S."/>
            <person name="Lartigue A."/>
            <person name="Alempic J.M."/>
            <person name="Beucher L."/>
            <person name="Philippe N."/>
            <person name="Bertaux L."/>
            <person name="Christo-Foroux E."/>
            <person name="Labadie K."/>
            <person name="Coute Y."/>
            <person name="Abergel C."/>
            <person name="Claverie J.M."/>
        </authorList>
    </citation>
    <scope>NUCLEOTIDE SEQUENCE [LARGE SCALE GENOMIC DNA]</scope>
    <source>
        <strain evidence="3">Neocaledonia</strain>
    </source>
</reference>
<protein>
    <submittedName>
        <fullName evidence="3">Fascin-like incomplete domain containing protein</fullName>
    </submittedName>
</protein>
<evidence type="ECO:0000313" key="3">
    <source>
        <dbReference type="EMBL" id="AVK76219.1"/>
    </source>
</evidence>
<dbReference type="CDD" id="cd00257">
    <property type="entry name" value="beta-trefoil_FSCN-like"/>
    <property type="match status" value="1"/>
</dbReference>
<feature type="domain" description="Glycine-rich" evidence="2">
    <location>
        <begin position="35"/>
        <end position="301"/>
    </location>
</feature>
<dbReference type="RefSeq" id="YP_009482222.1">
    <property type="nucleotide sequence ID" value="NC_037666.1"/>
</dbReference>
<dbReference type="EMBL" id="MG011690">
    <property type="protein sequence ID" value="AVK76219.1"/>
    <property type="molecule type" value="Genomic_DNA"/>
</dbReference>
<feature type="region of interest" description="Disordered" evidence="1">
    <location>
        <begin position="302"/>
        <end position="354"/>
    </location>
</feature>
<accession>A0A2U7UCM4</accession>
<dbReference type="KEGG" id="vg:36842932"/>
<dbReference type="InterPro" id="IPR008999">
    <property type="entry name" value="Actin-crosslinking"/>
</dbReference>
<name>A0A2U7UCM4_9VIRU</name>
<dbReference type="GeneID" id="36842932"/>
<sequence length="476" mass="47576">MIRAQLTWSATLLALLCTAVATTDAYRYAVSIDASSTVTLPAGATDVRVTLWGAGGGGASTIYCGAGGGSGATILNRTVDTASWGIAIESVQWIATVGQGGAGSSGFHVAGYGGDGGETFLVARSPGGAQLFGATAYGGGGAVALPNADRRGCMGGAGGGQGSSASGTVPGSGNPPGAVDNNNASAPAEGALVGDVKAGGAGAGHGFALGNVNDPFVNGAGWTAAERAFAGGVGDNVQYGCRAWGGAAGFGGVGGSGRGHSRICAAPPPNSGAGGGSAYVCPPAKQYADSRGADGGVIIEYDYPVAPSPSTTPSPTSSRTPSRSPSPTASRTASPSRTPTPSVTPSSSRSPTPQRFVQTVTLVSPISGKQLTPQEDGSVASLWYGVSYKEKWTVNRLASGKYTFRGFNDRYLGANPGGWVRAEATVVGPWEQWDVIINAGDQWTLKSVHGTYMGTTTAGVIYLNNDASLYWTKTNV</sequence>
<dbReference type="SUPFAM" id="SSF50405">
    <property type="entry name" value="Actin-crosslinking proteins"/>
    <property type="match status" value="1"/>
</dbReference>
<dbReference type="Pfam" id="PF21722">
    <property type="entry name" value="Gly_rich_2"/>
    <property type="match status" value="1"/>
</dbReference>
<dbReference type="Proteomes" id="UP000249287">
    <property type="component" value="Segment"/>
</dbReference>